<keyword evidence="8 12" id="KW-0067">ATP-binding</keyword>
<dbReference type="PANTHER" id="PTHR10344:SF4">
    <property type="entry name" value="UMP-CMP KINASE 2, MITOCHONDRIAL"/>
    <property type="match status" value="1"/>
</dbReference>
<keyword evidence="5 12" id="KW-0545">Nucleotide biosynthesis</keyword>
<evidence type="ECO:0000313" key="13">
    <source>
        <dbReference type="EMBL" id="ALB23572.1"/>
    </source>
</evidence>
<dbReference type="EMBL" id="CP012508">
    <property type="protein sequence ID" value="ALB23572.1"/>
    <property type="molecule type" value="Genomic_DNA"/>
</dbReference>
<dbReference type="FunFam" id="3.40.50.300:FF:000225">
    <property type="entry name" value="Thymidylate kinase"/>
    <property type="match status" value="1"/>
</dbReference>
<evidence type="ECO:0000256" key="11">
    <source>
        <dbReference type="ARBA" id="ARBA00057735"/>
    </source>
</evidence>
<evidence type="ECO:0000256" key="7">
    <source>
        <dbReference type="ARBA" id="ARBA00022777"/>
    </source>
</evidence>
<name>A0A1L6TDP7_PISSA</name>
<dbReference type="NCBIfam" id="TIGR00041">
    <property type="entry name" value="DTMP_kinase"/>
    <property type="match status" value="1"/>
</dbReference>
<comment type="catalytic activity">
    <reaction evidence="10 12">
        <text>dTMP + ATP = dTDP + ADP</text>
        <dbReference type="Rhea" id="RHEA:13517"/>
        <dbReference type="ChEBI" id="CHEBI:30616"/>
        <dbReference type="ChEBI" id="CHEBI:58369"/>
        <dbReference type="ChEBI" id="CHEBI:63528"/>
        <dbReference type="ChEBI" id="CHEBI:456216"/>
        <dbReference type="EC" id="2.7.4.9"/>
    </reaction>
</comment>
<dbReference type="GO" id="GO:0005524">
    <property type="term" value="F:ATP binding"/>
    <property type="evidence" value="ECO:0007669"/>
    <property type="project" value="UniProtKB-UniRule"/>
</dbReference>
<dbReference type="SUPFAM" id="SSF52540">
    <property type="entry name" value="P-loop containing nucleoside triphosphate hydrolases"/>
    <property type="match status" value="1"/>
</dbReference>
<dbReference type="GO" id="GO:0005829">
    <property type="term" value="C:cytosol"/>
    <property type="evidence" value="ECO:0007669"/>
    <property type="project" value="TreeGrafter"/>
</dbReference>
<evidence type="ECO:0000256" key="12">
    <source>
        <dbReference type="HAMAP-Rule" id="MF_00165"/>
    </source>
</evidence>
<dbReference type="EC" id="2.7.4.9" evidence="2 12"/>
<organism evidence="13 14">
    <name type="scientific">Piscirickettsia salmonis</name>
    <dbReference type="NCBI Taxonomy" id="1238"/>
    <lineage>
        <taxon>Bacteria</taxon>
        <taxon>Pseudomonadati</taxon>
        <taxon>Pseudomonadota</taxon>
        <taxon>Gammaproteobacteria</taxon>
        <taxon>Thiotrichales</taxon>
        <taxon>Piscirickettsiaceae</taxon>
        <taxon>Piscirickettsia</taxon>
    </lineage>
</organism>
<accession>A0A1L6TDP7</accession>
<keyword evidence="4 12" id="KW-0808">Transferase</keyword>
<evidence type="ECO:0000256" key="8">
    <source>
        <dbReference type="ARBA" id="ARBA00022840"/>
    </source>
</evidence>
<evidence type="ECO:0000256" key="3">
    <source>
        <dbReference type="ARBA" id="ARBA00017144"/>
    </source>
</evidence>
<dbReference type="PROSITE" id="PS01331">
    <property type="entry name" value="THYMIDYLATE_KINASE"/>
    <property type="match status" value="1"/>
</dbReference>
<dbReference type="GO" id="GO:0004798">
    <property type="term" value="F:dTMP kinase activity"/>
    <property type="evidence" value="ECO:0007669"/>
    <property type="project" value="UniProtKB-UniRule"/>
</dbReference>
<dbReference type="Proteomes" id="UP000029558">
    <property type="component" value="Chromosome"/>
</dbReference>
<protein>
    <recommendedName>
        <fullName evidence="3 12">Thymidylate kinase</fullName>
        <ecNumber evidence="2 12">2.7.4.9</ecNumber>
    </recommendedName>
    <alternativeName>
        <fullName evidence="9 12">dTMP kinase</fullName>
    </alternativeName>
</protein>
<reference evidence="13 14" key="1">
    <citation type="journal article" date="2014" name="Genome Announc.">
        <title>Comparative Genome Analysis of Two Isolates of the Fish Pathogen Piscirickettsia salmonis from Different Hosts Reveals Major Differences in Virulence-Associated Secretion Systems.</title>
        <authorList>
            <person name="Bohle H."/>
            <person name="Henriquez P."/>
            <person name="Grothusen H."/>
            <person name="Navas E."/>
            <person name="Sandoval A."/>
            <person name="Bustamante F."/>
            <person name="Bustos P."/>
            <person name="Mancilla M."/>
        </authorList>
    </citation>
    <scope>NUCLEOTIDE SEQUENCE [LARGE SCALE GENOMIC DNA]</scope>
    <source>
        <strain evidence="14">B1-32597</strain>
    </source>
</reference>
<dbReference type="GO" id="GO:0006233">
    <property type="term" value="P:dTDP biosynthetic process"/>
    <property type="evidence" value="ECO:0007669"/>
    <property type="project" value="InterPro"/>
</dbReference>
<evidence type="ECO:0000256" key="5">
    <source>
        <dbReference type="ARBA" id="ARBA00022727"/>
    </source>
</evidence>
<gene>
    <name evidence="12" type="primary">tmk</name>
    <name evidence="13" type="ORF">KU39_2394</name>
</gene>
<proteinExistence type="inferred from homology"/>
<comment type="function">
    <text evidence="11 12">Phosphorylation of dTMP to form dTDP in both de novo and salvage pathways of dTTP synthesis.</text>
</comment>
<dbReference type="InterPro" id="IPR027417">
    <property type="entry name" value="P-loop_NTPase"/>
</dbReference>
<evidence type="ECO:0000256" key="4">
    <source>
        <dbReference type="ARBA" id="ARBA00022679"/>
    </source>
</evidence>
<evidence type="ECO:0000256" key="9">
    <source>
        <dbReference type="ARBA" id="ARBA00029962"/>
    </source>
</evidence>
<comment type="similarity">
    <text evidence="1 12">Belongs to the thymidylate kinase family.</text>
</comment>
<dbReference type="CDD" id="cd01672">
    <property type="entry name" value="TMPK"/>
    <property type="match status" value="1"/>
</dbReference>
<evidence type="ECO:0000256" key="6">
    <source>
        <dbReference type="ARBA" id="ARBA00022741"/>
    </source>
</evidence>
<dbReference type="GO" id="GO:0006235">
    <property type="term" value="P:dTTP biosynthetic process"/>
    <property type="evidence" value="ECO:0007669"/>
    <property type="project" value="UniProtKB-UniRule"/>
</dbReference>
<dbReference type="OrthoDB" id="9774907at2"/>
<keyword evidence="7 12" id="KW-0418">Kinase</keyword>
<sequence length="206" mass="23187">MASQFLVVEGLEGAGKSTALTVIQDYLIKKNLPVMTTREPGGTLLAEEIRHLLLKHDDSEAITPAAELLLMYAARAQHIELKIKPALARGQWVLCDRFALSSFAYQGGGRNLPMKLLHGVHDAVVQGFKPHLTFYLDIDPVVGLERARQRGALDRIEQEKIDFFMRARKVYLEYSHNDPHIILVDGEQSMDDVASVIRQQLELIFL</sequence>
<dbReference type="HAMAP" id="MF_00165">
    <property type="entry name" value="Thymidylate_kinase"/>
    <property type="match status" value="1"/>
</dbReference>
<dbReference type="Gene3D" id="3.40.50.300">
    <property type="entry name" value="P-loop containing nucleotide triphosphate hydrolases"/>
    <property type="match status" value="1"/>
</dbReference>
<evidence type="ECO:0000313" key="14">
    <source>
        <dbReference type="Proteomes" id="UP000029558"/>
    </source>
</evidence>
<feature type="binding site" evidence="12">
    <location>
        <begin position="10"/>
        <end position="17"/>
    </location>
    <ligand>
        <name>ATP</name>
        <dbReference type="ChEBI" id="CHEBI:30616"/>
    </ligand>
</feature>
<evidence type="ECO:0000256" key="1">
    <source>
        <dbReference type="ARBA" id="ARBA00009776"/>
    </source>
</evidence>
<dbReference type="PANTHER" id="PTHR10344">
    <property type="entry name" value="THYMIDYLATE KINASE"/>
    <property type="match status" value="1"/>
</dbReference>
<keyword evidence="6 12" id="KW-0547">Nucleotide-binding</keyword>
<dbReference type="GO" id="GO:0006227">
    <property type="term" value="P:dUDP biosynthetic process"/>
    <property type="evidence" value="ECO:0007669"/>
    <property type="project" value="TreeGrafter"/>
</dbReference>
<dbReference type="InterPro" id="IPR039430">
    <property type="entry name" value="Thymidylate_kin-like_dom"/>
</dbReference>
<dbReference type="AlphaFoldDB" id="A0A1L6TDP7"/>
<dbReference type="RefSeq" id="WP_017376389.1">
    <property type="nucleotide sequence ID" value="NZ_CP012508.1"/>
</dbReference>
<dbReference type="InterPro" id="IPR018094">
    <property type="entry name" value="Thymidylate_kinase"/>
</dbReference>
<evidence type="ECO:0000256" key="2">
    <source>
        <dbReference type="ARBA" id="ARBA00012980"/>
    </source>
</evidence>
<evidence type="ECO:0000256" key="10">
    <source>
        <dbReference type="ARBA" id="ARBA00048743"/>
    </source>
</evidence>
<dbReference type="Pfam" id="PF02223">
    <property type="entry name" value="Thymidylate_kin"/>
    <property type="match status" value="1"/>
</dbReference>
<dbReference type="InterPro" id="IPR018095">
    <property type="entry name" value="Thymidylate_kin_CS"/>
</dbReference>